<proteinExistence type="predicted"/>
<keyword evidence="2" id="KW-1185">Reference proteome</keyword>
<evidence type="ECO:0000313" key="2">
    <source>
        <dbReference type="Proteomes" id="UP000604046"/>
    </source>
</evidence>
<reference evidence="1" key="1">
    <citation type="submission" date="2021-02" db="EMBL/GenBank/DDBJ databases">
        <authorList>
            <person name="Dougan E. K."/>
            <person name="Rhodes N."/>
            <person name="Thang M."/>
            <person name="Chan C."/>
        </authorList>
    </citation>
    <scope>NUCLEOTIDE SEQUENCE</scope>
</reference>
<protein>
    <submittedName>
        <fullName evidence="1">Uncharacterized protein</fullName>
    </submittedName>
</protein>
<name>A0A812U1S6_9DINO</name>
<organism evidence="1 2">
    <name type="scientific">Symbiodinium natans</name>
    <dbReference type="NCBI Taxonomy" id="878477"/>
    <lineage>
        <taxon>Eukaryota</taxon>
        <taxon>Sar</taxon>
        <taxon>Alveolata</taxon>
        <taxon>Dinophyceae</taxon>
        <taxon>Suessiales</taxon>
        <taxon>Symbiodiniaceae</taxon>
        <taxon>Symbiodinium</taxon>
    </lineage>
</organism>
<gene>
    <name evidence="1" type="ORF">SNAT2548_LOCUS30729</name>
</gene>
<dbReference type="Proteomes" id="UP000604046">
    <property type="component" value="Unassembled WGS sequence"/>
</dbReference>
<comment type="caution">
    <text evidence="1">The sequence shown here is derived from an EMBL/GenBank/DDBJ whole genome shotgun (WGS) entry which is preliminary data.</text>
</comment>
<sequence length="173" mass="18347">MGLTKEDADADAILSDVELATFETQLGQSHARLLEHWAMAPFEAALYDSPGCTGSSMTVNASNQERRCTECFDVCGKSFDSGDAMSVADRSMPSGVSSQVRSMRVTAGIAYVVMNYCLGAFNYGALDASGSRVMGARDECVDFADGKVVAHVAAVLPAIREVVAAQFLKQAKT</sequence>
<evidence type="ECO:0000313" key="1">
    <source>
        <dbReference type="EMBL" id="CAE7547513.1"/>
    </source>
</evidence>
<dbReference type="AlphaFoldDB" id="A0A812U1S6"/>
<dbReference type="EMBL" id="CAJNDS010002621">
    <property type="protein sequence ID" value="CAE7547513.1"/>
    <property type="molecule type" value="Genomic_DNA"/>
</dbReference>
<dbReference type="OrthoDB" id="10369445at2759"/>
<accession>A0A812U1S6</accession>